<name>A0ABP8MGM6_9BACT</name>
<dbReference type="RefSeq" id="WP_345240813.1">
    <property type="nucleotide sequence ID" value="NZ_BAABHD010000005.1"/>
</dbReference>
<dbReference type="Proteomes" id="UP001501175">
    <property type="component" value="Unassembled WGS sequence"/>
</dbReference>
<organism evidence="1 2">
    <name type="scientific">Nibrella saemangeumensis</name>
    <dbReference type="NCBI Taxonomy" id="1084526"/>
    <lineage>
        <taxon>Bacteria</taxon>
        <taxon>Pseudomonadati</taxon>
        <taxon>Bacteroidota</taxon>
        <taxon>Cytophagia</taxon>
        <taxon>Cytophagales</taxon>
        <taxon>Spirosomataceae</taxon>
        <taxon>Nibrella</taxon>
    </lineage>
</organism>
<gene>
    <name evidence="1" type="ORF">GCM10023189_08050</name>
</gene>
<sequence>MARPNPELIDALRRTARKLSEGAPYQWGHMGGCNCGNLAQELTKLTKDQIHAYAMQRYGDWNEQVQDYCPTSRMPIDLVISEMVNAGLSLEDLKNLEKLSNKQVLARFPLEKRFLRHNQRNDVVTYLRAWADMLEEQLLETIELPDLSTNTTKKHPQYA</sequence>
<proteinExistence type="predicted"/>
<reference evidence="2" key="1">
    <citation type="journal article" date="2019" name="Int. J. Syst. Evol. Microbiol.">
        <title>The Global Catalogue of Microorganisms (GCM) 10K type strain sequencing project: providing services to taxonomists for standard genome sequencing and annotation.</title>
        <authorList>
            <consortium name="The Broad Institute Genomics Platform"/>
            <consortium name="The Broad Institute Genome Sequencing Center for Infectious Disease"/>
            <person name="Wu L."/>
            <person name="Ma J."/>
        </authorList>
    </citation>
    <scope>NUCLEOTIDE SEQUENCE [LARGE SCALE GENOMIC DNA]</scope>
    <source>
        <strain evidence="2">JCM 17927</strain>
    </source>
</reference>
<accession>A0ABP8MGM6</accession>
<comment type="caution">
    <text evidence="1">The sequence shown here is derived from an EMBL/GenBank/DDBJ whole genome shotgun (WGS) entry which is preliminary data.</text>
</comment>
<evidence type="ECO:0000313" key="1">
    <source>
        <dbReference type="EMBL" id="GAA4449100.1"/>
    </source>
</evidence>
<keyword evidence="2" id="KW-1185">Reference proteome</keyword>
<dbReference type="EMBL" id="BAABHD010000005">
    <property type="protein sequence ID" value="GAA4449100.1"/>
    <property type="molecule type" value="Genomic_DNA"/>
</dbReference>
<evidence type="ECO:0000313" key="2">
    <source>
        <dbReference type="Proteomes" id="UP001501175"/>
    </source>
</evidence>
<protein>
    <submittedName>
        <fullName evidence="1">Uncharacterized protein</fullName>
    </submittedName>
</protein>